<accession>A0A9D2KCR5</accession>
<reference evidence="2" key="2">
    <citation type="submission" date="2021-04" db="EMBL/GenBank/DDBJ databases">
        <authorList>
            <person name="Gilroy R."/>
        </authorList>
    </citation>
    <scope>NUCLEOTIDE SEQUENCE</scope>
    <source>
        <strain evidence="2">ChiW4-1371</strain>
    </source>
</reference>
<evidence type="ECO:0000256" key="1">
    <source>
        <dbReference type="SAM" id="SignalP"/>
    </source>
</evidence>
<dbReference type="EMBL" id="DXAQ01000132">
    <property type="protein sequence ID" value="HIZ90052.1"/>
    <property type="molecule type" value="Genomic_DNA"/>
</dbReference>
<protein>
    <submittedName>
        <fullName evidence="2">Uncharacterized protein</fullName>
    </submittedName>
</protein>
<dbReference type="AlphaFoldDB" id="A0A9D2KCR5"/>
<name>A0A9D2KCR5_9BACT</name>
<organism evidence="2 3">
    <name type="scientific">Candidatus Mucispirillum faecigallinarum</name>
    <dbReference type="NCBI Taxonomy" id="2838699"/>
    <lineage>
        <taxon>Bacteria</taxon>
        <taxon>Pseudomonadati</taxon>
        <taxon>Deferribacterota</taxon>
        <taxon>Deferribacteres</taxon>
        <taxon>Deferribacterales</taxon>
        <taxon>Mucispirillaceae</taxon>
        <taxon>Mucispirillum</taxon>
    </lineage>
</organism>
<feature type="signal peptide" evidence="1">
    <location>
        <begin position="1"/>
        <end position="20"/>
    </location>
</feature>
<reference evidence="2" key="1">
    <citation type="journal article" date="2021" name="PeerJ">
        <title>Extensive microbial diversity within the chicken gut microbiome revealed by metagenomics and culture.</title>
        <authorList>
            <person name="Gilroy R."/>
            <person name="Ravi A."/>
            <person name="Getino M."/>
            <person name="Pursley I."/>
            <person name="Horton D.L."/>
            <person name="Alikhan N.F."/>
            <person name="Baker D."/>
            <person name="Gharbi K."/>
            <person name="Hall N."/>
            <person name="Watson M."/>
            <person name="Adriaenssens E.M."/>
            <person name="Foster-Nyarko E."/>
            <person name="Jarju S."/>
            <person name="Secka A."/>
            <person name="Antonio M."/>
            <person name="Oren A."/>
            <person name="Chaudhuri R.R."/>
            <person name="La Ragione R."/>
            <person name="Hildebrand F."/>
            <person name="Pallen M.J."/>
        </authorList>
    </citation>
    <scope>NUCLEOTIDE SEQUENCE</scope>
    <source>
        <strain evidence="2">ChiW4-1371</strain>
    </source>
</reference>
<feature type="chain" id="PRO_5039335814" evidence="1">
    <location>
        <begin position="21"/>
        <end position="181"/>
    </location>
</feature>
<sequence>MKKLLITLLFVFITAGLCFAGSSMEEIKQDLGVYNTEINPKIVDGLSKIEQEMIEIDNVLEGKSKKNIQTILKVVENQVNSIEKHMKEQASKIKTPEVKRYHDVTLEYIKARYAFLKDVVDTYVKKGKIEESDQEKLVKKYSGTFEKLNKENAEALQVLMNVLHVNLTDNATNNNANKTAK</sequence>
<dbReference type="Proteomes" id="UP000824176">
    <property type="component" value="Unassembled WGS sequence"/>
</dbReference>
<comment type="caution">
    <text evidence="2">The sequence shown here is derived from an EMBL/GenBank/DDBJ whole genome shotgun (WGS) entry which is preliminary data.</text>
</comment>
<proteinExistence type="predicted"/>
<gene>
    <name evidence="2" type="ORF">H9804_08895</name>
</gene>
<keyword evidence="1" id="KW-0732">Signal</keyword>
<evidence type="ECO:0000313" key="3">
    <source>
        <dbReference type="Proteomes" id="UP000824176"/>
    </source>
</evidence>
<evidence type="ECO:0000313" key="2">
    <source>
        <dbReference type="EMBL" id="HIZ90052.1"/>
    </source>
</evidence>